<comment type="caution">
    <text evidence="3">The sequence shown here is derived from an EMBL/GenBank/DDBJ whole genome shotgun (WGS) entry which is preliminary data.</text>
</comment>
<gene>
    <name evidence="3" type="ORF">AB7A72_09475</name>
</gene>
<dbReference type="Proteomes" id="UP001562178">
    <property type="component" value="Unassembled WGS sequence"/>
</dbReference>
<sequence length="79" mass="8421">MLPAEAVSAALPEGVSKQAAQLPDAKPATKAANKTRCGVTGVRDWFLQIMVFLGNLSLTCATLVDLVKHATFCKFICKN</sequence>
<reference evidence="3 4" key="1">
    <citation type="journal article" date="2016" name="Int. J. Syst. Evol. Microbiol.">
        <title>Description of Comamonas sediminis sp. nov., isolated from lagoon sediments.</title>
        <authorList>
            <person name="Subhash Y."/>
            <person name="Bang J.J."/>
            <person name="You T.H."/>
            <person name="Lee S.S."/>
        </authorList>
    </citation>
    <scope>NUCLEOTIDE SEQUENCE [LARGE SCALE GENOMIC DNA]</scope>
    <source>
        <strain evidence="3 4">JCM 31169</strain>
    </source>
</reference>
<feature type="region of interest" description="Disordered" evidence="1">
    <location>
        <begin position="1"/>
        <end position="31"/>
    </location>
</feature>
<keyword evidence="4" id="KW-1185">Reference proteome</keyword>
<dbReference type="RefSeq" id="WP_369459748.1">
    <property type="nucleotide sequence ID" value="NZ_JBGBDC010000003.1"/>
</dbReference>
<evidence type="ECO:0000313" key="4">
    <source>
        <dbReference type="Proteomes" id="UP001562178"/>
    </source>
</evidence>
<organism evidence="3 4">
    <name type="scientific">Comamonas sediminis</name>
    <dbReference type="NCBI Taxonomy" id="1783360"/>
    <lineage>
        <taxon>Bacteria</taxon>
        <taxon>Pseudomonadati</taxon>
        <taxon>Pseudomonadota</taxon>
        <taxon>Betaproteobacteria</taxon>
        <taxon>Burkholderiales</taxon>
        <taxon>Comamonadaceae</taxon>
        <taxon>Comamonas</taxon>
    </lineage>
</organism>
<protein>
    <submittedName>
        <fullName evidence="3">Uncharacterized protein</fullName>
    </submittedName>
</protein>
<name>A0ABV4B305_9BURK</name>
<keyword evidence="2" id="KW-1133">Transmembrane helix</keyword>
<accession>A0ABV4B305</accession>
<evidence type="ECO:0000313" key="3">
    <source>
        <dbReference type="EMBL" id="MEY2251235.1"/>
    </source>
</evidence>
<evidence type="ECO:0000256" key="1">
    <source>
        <dbReference type="SAM" id="MobiDB-lite"/>
    </source>
</evidence>
<evidence type="ECO:0000256" key="2">
    <source>
        <dbReference type="SAM" id="Phobius"/>
    </source>
</evidence>
<feature type="transmembrane region" description="Helical" evidence="2">
    <location>
        <begin position="45"/>
        <end position="64"/>
    </location>
</feature>
<keyword evidence="2" id="KW-0812">Transmembrane</keyword>
<dbReference type="EMBL" id="JBGBDC010000003">
    <property type="protein sequence ID" value="MEY2251235.1"/>
    <property type="molecule type" value="Genomic_DNA"/>
</dbReference>
<keyword evidence="2" id="KW-0472">Membrane</keyword>
<proteinExistence type="predicted"/>